<evidence type="ECO:0000259" key="3">
    <source>
        <dbReference type="PROSITE" id="PS50110"/>
    </source>
</evidence>
<sequence>MTTRAPDSHAPSVRSILVADDEPSIVLSLEFILKKAGFRVRVVTTGGAVLPAMTEEAPDLVLLDAMMPERDGYDVCQEIRSNPAWAGIPVIMLTARSREVERQKGLALGANDYVTKPFSTRELVETVRRHLDAAGATGSAA</sequence>
<keyword evidence="1 2" id="KW-0597">Phosphoprotein</keyword>
<dbReference type="PANTHER" id="PTHR44591">
    <property type="entry name" value="STRESS RESPONSE REGULATOR PROTEIN 1"/>
    <property type="match status" value="1"/>
</dbReference>
<evidence type="ECO:0000256" key="1">
    <source>
        <dbReference type="ARBA" id="ARBA00022553"/>
    </source>
</evidence>
<evidence type="ECO:0000313" key="4">
    <source>
        <dbReference type="EMBL" id="MFC7331915.1"/>
    </source>
</evidence>
<reference evidence="5" key="1">
    <citation type="journal article" date="2019" name="Int. J. Syst. Evol. Microbiol.">
        <title>The Global Catalogue of Microorganisms (GCM) 10K type strain sequencing project: providing services to taxonomists for standard genome sequencing and annotation.</title>
        <authorList>
            <consortium name="The Broad Institute Genomics Platform"/>
            <consortium name="The Broad Institute Genome Sequencing Center for Infectious Disease"/>
            <person name="Wu L."/>
            <person name="Ma J."/>
        </authorList>
    </citation>
    <scope>NUCLEOTIDE SEQUENCE [LARGE SCALE GENOMIC DNA]</scope>
    <source>
        <strain evidence="5">CGMCC 1.16275</strain>
    </source>
</reference>
<proteinExistence type="predicted"/>
<dbReference type="Pfam" id="PF00072">
    <property type="entry name" value="Response_reg"/>
    <property type="match status" value="1"/>
</dbReference>
<dbReference type="InterPro" id="IPR001789">
    <property type="entry name" value="Sig_transdc_resp-reg_receiver"/>
</dbReference>
<dbReference type="InterPro" id="IPR011006">
    <property type="entry name" value="CheY-like_superfamily"/>
</dbReference>
<gene>
    <name evidence="4" type="ORF">ACFQPS_01945</name>
</gene>
<dbReference type="EMBL" id="JBHTCM010000004">
    <property type="protein sequence ID" value="MFC7331915.1"/>
    <property type="molecule type" value="Genomic_DNA"/>
</dbReference>
<dbReference type="Proteomes" id="UP001596456">
    <property type="component" value="Unassembled WGS sequence"/>
</dbReference>
<comment type="caution">
    <text evidence="4">The sequence shown here is derived from an EMBL/GenBank/DDBJ whole genome shotgun (WGS) entry which is preliminary data.</text>
</comment>
<feature type="modified residue" description="4-aspartylphosphate" evidence="2">
    <location>
        <position position="64"/>
    </location>
</feature>
<evidence type="ECO:0000256" key="2">
    <source>
        <dbReference type="PROSITE-ProRule" id="PRU00169"/>
    </source>
</evidence>
<dbReference type="SMART" id="SM00448">
    <property type="entry name" value="REC"/>
    <property type="match status" value="1"/>
</dbReference>
<accession>A0ABW2KRA8</accession>
<dbReference type="PROSITE" id="PS50110">
    <property type="entry name" value="RESPONSE_REGULATORY"/>
    <property type="match status" value="1"/>
</dbReference>
<organism evidence="4 5">
    <name type="scientific">Rhodocista pekingensis</name>
    <dbReference type="NCBI Taxonomy" id="201185"/>
    <lineage>
        <taxon>Bacteria</taxon>
        <taxon>Pseudomonadati</taxon>
        <taxon>Pseudomonadota</taxon>
        <taxon>Alphaproteobacteria</taxon>
        <taxon>Rhodospirillales</taxon>
        <taxon>Azospirillaceae</taxon>
        <taxon>Rhodocista</taxon>
    </lineage>
</organism>
<dbReference type="Gene3D" id="3.40.50.2300">
    <property type="match status" value="1"/>
</dbReference>
<keyword evidence="5" id="KW-1185">Reference proteome</keyword>
<feature type="domain" description="Response regulatory" evidence="3">
    <location>
        <begin position="15"/>
        <end position="131"/>
    </location>
</feature>
<dbReference type="PANTHER" id="PTHR44591:SF3">
    <property type="entry name" value="RESPONSE REGULATORY DOMAIN-CONTAINING PROTEIN"/>
    <property type="match status" value="1"/>
</dbReference>
<evidence type="ECO:0000313" key="5">
    <source>
        <dbReference type="Proteomes" id="UP001596456"/>
    </source>
</evidence>
<protein>
    <submittedName>
        <fullName evidence="4">Response regulator transcription factor</fullName>
    </submittedName>
</protein>
<dbReference type="RefSeq" id="WP_377355991.1">
    <property type="nucleotide sequence ID" value="NZ_JBHTCM010000004.1"/>
</dbReference>
<dbReference type="InterPro" id="IPR050595">
    <property type="entry name" value="Bact_response_regulator"/>
</dbReference>
<name>A0ABW2KRA8_9PROT</name>
<dbReference type="SUPFAM" id="SSF52172">
    <property type="entry name" value="CheY-like"/>
    <property type="match status" value="1"/>
</dbReference>